<dbReference type="EMBL" id="JAGIOO010000001">
    <property type="protein sequence ID" value="MBP2471593.1"/>
    <property type="molecule type" value="Genomic_DNA"/>
</dbReference>
<organism evidence="4 5">
    <name type="scientific">Crossiella equi</name>
    <dbReference type="NCBI Taxonomy" id="130796"/>
    <lineage>
        <taxon>Bacteria</taxon>
        <taxon>Bacillati</taxon>
        <taxon>Actinomycetota</taxon>
        <taxon>Actinomycetes</taxon>
        <taxon>Pseudonocardiales</taxon>
        <taxon>Pseudonocardiaceae</taxon>
        <taxon>Crossiella</taxon>
    </lineage>
</organism>
<dbReference type="Pfam" id="PF17940">
    <property type="entry name" value="TetR_C_31"/>
    <property type="match status" value="1"/>
</dbReference>
<feature type="DNA-binding region" description="H-T-H motif" evidence="2">
    <location>
        <begin position="32"/>
        <end position="51"/>
    </location>
</feature>
<dbReference type="Pfam" id="PF00440">
    <property type="entry name" value="TetR_N"/>
    <property type="match status" value="1"/>
</dbReference>
<accession>A0ABS5A4T5</accession>
<dbReference type="Proteomes" id="UP001519363">
    <property type="component" value="Unassembled WGS sequence"/>
</dbReference>
<dbReference type="InterPro" id="IPR050109">
    <property type="entry name" value="HTH-type_TetR-like_transc_reg"/>
</dbReference>
<dbReference type="InterPro" id="IPR001647">
    <property type="entry name" value="HTH_TetR"/>
</dbReference>
<dbReference type="RefSeq" id="WP_086788367.1">
    <property type="nucleotide sequence ID" value="NZ_JAGIOO010000001.1"/>
</dbReference>
<sequence length="185" mass="19416">MATQAERGREVRAKLLVAATELVPERGWTAVSTRVLAERAGVAPSVVHYHFPSLRVLLNEAVLGAVRQVLAGLDGVLAAADSPGEAVGALLASLEAHDGADPTSLLFVEAYLAATRDEELRGELAGAVEEFRQRLADWLRVRGVPAPGDTAAVLAAAVDGLLLHRGLGIQPQAAVVLRRLVGEAR</sequence>
<dbReference type="PROSITE" id="PS50977">
    <property type="entry name" value="HTH_TETR_2"/>
    <property type="match status" value="1"/>
</dbReference>
<evidence type="ECO:0000313" key="4">
    <source>
        <dbReference type="EMBL" id="MBP2471593.1"/>
    </source>
</evidence>
<dbReference type="PANTHER" id="PTHR30055:SF226">
    <property type="entry name" value="HTH-TYPE TRANSCRIPTIONAL REGULATOR PKSA"/>
    <property type="match status" value="1"/>
</dbReference>
<comment type="caution">
    <text evidence="4">The sequence shown here is derived from an EMBL/GenBank/DDBJ whole genome shotgun (WGS) entry which is preliminary data.</text>
</comment>
<evidence type="ECO:0000313" key="5">
    <source>
        <dbReference type="Proteomes" id="UP001519363"/>
    </source>
</evidence>
<keyword evidence="5" id="KW-1185">Reference proteome</keyword>
<feature type="domain" description="HTH tetR-type" evidence="3">
    <location>
        <begin position="9"/>
        <end position="69"/>
    </location>
</feature>
<reference evidence="4 5" key="1">
    <citation type="submission" date="2021-03" db="EMBL/GenBank/DDBJ databases">
        <title>Sequencing the genomes of 1000 actinobacteria strains.</title>
        <authorList>
            <person name="Klenk H.-P."/>
        </authorList>
    </citation>
    <scope>NUCLEOTIDE SEQUENCE [LARGE SCALE GENOMIC DNA]</scope>
    <source>
        <strain evidence="4 5">DSM 44580</strain>
    </source>
</reference>
<dbReference type="InterPro" id="IPR036271">
    <property type="entry name" value="Tet_transcr_reg_TetR-rel_C_sf"/>
</dbReference>
<protein>
    <submittedName>
        <fullName evidence="4">AcrR family transcriptional regulator</fullName>
    </submittedName>
</protein>
<dbReference type="InterPro" id="IPR041583">
    <property type="entry name" value="TetR_C_31"/>
</dbReference>
<dbReference type="PANTHER" id="PTHR30055">
    <property type="entry name" value="HTH-TYPE TRANSCRIPTIONAL REGULATOR RUTR"/>
    <property type="match status" value="1"/>
</dbReference>
<dbReference type="SUPFAM" id="SSF48498">
    <property type="entry name" value="Tetracyclin repressor-like, C-terminal domain"/>
    <property type="match status" value="1"/>
</dbReference>
<dbReference type="PRINTS" id="PR00455">
    <property type="entry name" value="HTHTETR"/>
</dbReference>
<name>A0ABS5A4T5_9PSEU</name>
<proteinExistence type="predicted"/>
<evidence type="ECO:0000256" key="2">
    <source>
        <dbReference type="PROSITE-ProRule" id="PRU00335"/>
    </source>
</evidence>
<dbReference type="Gene3D" id="1.10.357.10">
    <property type="entry name" value="Tetracycline Repressor, domain 2"/>
    <property type="match status" value="1"/>
</dbReference>
<dbReference type="SUPFAM" id="SSF46689">
    <property type="entry name" value="Homeodomain-like"/>
    <property type="match status" value="1"/>
</dbReference>
<keyword evidence="1 2" id="KW-0238">DNA-binding</keyword>
<dbReference type="InterPro" id="IPR009057">
    <property type="entry name" value="Homeodomain-like_sf"/>
</dbReference>
<gene>
    <name evidence="4" type="ORF">JOF53_000465</name>
</gene>
<evidence type="ECO:0000256" key="1">
    <source>
        <dbReference type="ARBA" id="ARBA00023125"/>
    </source>
</evidence>
<evidence type="ECO:0000259" key="3">
    <source>
        <dbReference type="PROSITE" id="PS50977"/>
    </source>
</evidence>